<organism evidence="2 3">
    <name type="scientific">Aliarcobacter skirrowii</name>
    <dbReference type="NCBI Taxonomy" id="28200"/>
    <lineage>
        <taxon>Bacteria</taxon>
        <taxon>Pseudomonadati</taxon>
        <taxon>Campylobacterota</taxon>
        <taxon>Epsilonproteobacteria</taxon>
        <taxon>Campylobacterales</taxon>
        <taxon>Arcobacteraceae</taxon>
        <taxon>Aliarcobacter</taxon>
    </lineage>
</organism>
<dbReference type="InterPro" id="IPR040826">
    <property type="entry name" value="HEPN_LA2681"/>
</dbReference>
<dbReference type="Proteomes" id="UP001283691">
    <property type="component" value="Unassembled WGS sequence"/>
</dbReference>
<comment type="caution">
    <text evidence="2">The sequence shown here is derived from an EMBL/GenBank/DDBJ whole genome shotgun (WGS) entry which is preliminary data.</text>
</comment>
<dbReference type="AlphaFoldDB" id="A0AAW9D8C9"/>
<accession>A0AAW9D8C9</accession>
<protein>
    <submittedName>
        <fullName evidence="2">LA2681 family HEPN domain-containing protein</fullName>
    </submittedName>
</protein>
<evidence type="ECO:0000313" key="2">
    <source>
        <dbReference type="EMBL" id="MDX4068532.1"/>
    </source>
</evidence>
<dbReference type="RefSeq" id="WP_319047540.1">
    <property type="nucleotide sequence ID" value="NZ_JAUQUR010000001.1"/>
</dbReference>
<sequence length="507" mass="60904">MKIYLKKDRYLEKLAKAIDNALDNNKEDILNKFVTKSPVKMKNLKKAYGFYLIANAYNGIRKIKHKKNINQIWSLEQEEVFKEIYFLRKAIKQEDFNSIGLELNLGIYVNLGNSFSHYGRTINAIKYYDKAIALKFWHKNAVNHPNYFMALINKAKALEDYSNLDYDNRHKEYFIKFAYKLYKEALTLFEKNKNVYYIDLSIVNEILKRVDFYNKFEGIEDIEYFETYEIKFSKNENEYRKWCLSNKFFLNSMNDLGNYDISTYDPLNLPNLITKIDEGFPKTITNFNQIKQEFITFRHLLFEGLHEKTPKYYDKETSITYDYDYNLYDINIEKIKIAFRGFYSIFDKIAYFLNEYFNIEIQENQIDFRKIWFNKERKINNKFNELNNLALRGLYLISKDLFFNNNDEQSKKFIEVLEPEAQAINDIRNHLEHKFISIKIVKSDLLDEKERKRNFSITEDELKEKTIHLAQLVREAIIYLSFAVNIEEKKKNSIDELRITNPLSVLK</sequence>
<name>A0AAW9D8C9_9BACT</name>
<feature type="domain" description="LA2681-like HEPN" evidence="1">
    <location>
        <begin position="277"/>
        <end position="487"/>
    </location>
</feature>
<dbReference type="Gene3D" id="1.25.40.10">
    <property type="entry name" value="Tetratricopeptide repeat domain"/>
    <property type="match status" value="1"/>
</dbReference>
<dbReference type="Pfam" id="PF18733">
    <property type="entry name" value="HEPN_LA2681"/>
    <property type="match status" value="1"/>
</dbReference>
<dbReference type="InterPro" id="IPR011990">
    <property type="entry name" value="TPR-like_helical_dom_sf"/>
</dbReference>
<proteinExistence type="predicted"/>
<gene>
    <name evidence="2" type="ORF">Q6A80_02205</name>
</gene>
<dbReference type="SUPFAM" id="SSF48452">
    <property type="entry name" value="TPR-like"/>
    <property type="match status" value="1"/>
</dbReference>
<reference evidence="2" key="2">
    <citation type="submission" date="2023-07" db="EMBL/GenBank/DDBJ databases">
        <authorList>
            <person name="Zhang M."/>
            <person name="Zhou G."/>
        </authorList>
    </citation>
    <scope>NUCLEOTIDE SEQUENCE</scope>
    <source>
        <strain evidence="2">BJSY19SF1-2</strain>
    </source>
</reference>
<dbReference type="EMBL" id="JAUQUR010000001">
    <property type="protein sequence ID" value="MDX4068532.1"/>
    <property type="molecule type" value="Genomic_DNA"/>
</dbReference>
<evidence type="ECO:0000313" key="3">
    <source>
        <dbReference type="Proteomes" id="UP001283691"/>
    </source>
</evidence>
<reference evidence="2" key="1">
    <citation type="journal article" date="2023" name="Front. Microbiol.">
        <title>Genomic diversity and taxonomic marker for Arcobacter species.</title>
        <authorList>
            <person name="Zhou G."/>
            <person name="Gu Y."/>
            <person name="Wang H."/>
            <person name="Chen X."/>
            <person name="Zhang X."/>
            <person name="Shao Z."/>
            <person name="Yan X."/>
            <person name="Zhang J."/>
            <person name="Zhang M."/>
        </authorList>
    </citation>
    <scope>NUCLEOTIDE SEQUENCE</scope>
    <source>
        <strain evidence="2">BJSY19SF1-2</strain>
    </source>
</reference>
<evidence type="ECO:0000259" key="1">
    <source>
        <dbReference type="Pfam" id="PF18733"/>
    </source>
</evidence>